<dbReference type="InterPro" id="IPR000089">
    <property type="entry name" value="Biotin_lipoyl"/>
</dbReference>
<dbReference type="Pfam" id="PF00198">
    <property type="entry name" value="2-oxoacid_dh"/>
    <property type="match status" value="1"/>
</dbReference>
<dbReference type="Gene3D" id="2.40.50.100">
    <property type="match status" value="1"/>
</dbReference>
<name>A0A0C1QTX0_9BACT</name>
<accession>A0A0C1QTX0</accession>
<proteinExistence type="inferred from homology"/>
<dbReference type="InterPro" id="IPR036625">
    <property type="entry name" value="E3-bd_dom_sf"/>
</dbReference>
<reference evidence="8 9" key="1">
    <citation type="submission" date="2015-01" db="EMBL/GenBank/DDBJ databases">
        <title>Genome sequence of the anaerobic bacterium Geobacter soli GSS01, a dissimilatory Fe(III) reducer from soil.</title>
        <authorList>
            <person name="Yang G."/>
            <person name="Zhou S."/>
        </authorList>
    </citation>
    <scope>NUCLEOTIDE SEQUENCE [LARGE SCALE GENOMIC DNA]</scope>
    <source>
        <strain evidence="8 9">GSS01</strain>
    </source>
</reference>
<dbReference type="InterPro" id="IPR003016">
    <property type="entry name" value="2-oxoA_DH_lipoyl-BS"/>
</dbReference>
<dbReference type="InterPro" id="IPR023213">
    <property type="entry name" value="CAT-like_dom_sf"/>
</dbReference>
<evidence type="ECO:0000259" key="7">
    <source>
        <dbReference type="PROSITE" id="PS51826"/>
    </source>
</evidence>
<organism evidence="8 9">
    <name type="scientific">Geobacter soli</name>
    <dbReference type="NCBI Taxonomy" id="1510391"/>
    <lineage>
        <taxon>Bacteria</taxon>
        <taxon>Pseudomonadati</taxon>
        <taxon>Thermodesulfobacteriota</taxon>
        <taxon>Desulfuromonadia</taxon>
        <taxon>Geobacterales</taxon>
        <taxon>Geobacteraceae</taxon>
        <taxon>Geobacter</taxon>
    </lineage>
</organism>
<comment type="cofactor">
    <cofactor evidence="1 4">
        <name>(R)-lipoate</name>
        <dbReference type="ChEBI" id="CHEBI:83088"/>
    </cofactor>
</comment>
<dbReference type="GO" id="GO:0016746">
    <property type="term" value="F:acyltransferase activity"/>
    <property type="evidence" value="ECO:0007669"/>
    <property type="project" value="UniProtKB-KW"/>
</dbReference>
<feature type="region of interest" description="Disordered" evidence="5">
    <location>
        <begin position="82"/>
        <end position="111"/>
    </location>
</feature>
<dbReference type="CDD" id="cd06849">
    <property type="entry name" value="lipoyl_domain"/>
    <property type="match status" value="1"/>
</dbReference>
<gene>
    <name evidence="8" type="ORF">SE37_03105</name>
</gene>
<evidence type="ECO:0000313" key="9">
    <source>
        <dbReference type="Proteomes" id="UP000031433"/>
    </source>
</evidence>
<dbReference type="InterPro" id="IPR045257">
    <property type="entry name" value="E2/Pdx1"/>
</dbReference>
<dbReference type="PROSITE" id="PS51826">
    <property type="entry name" value="PSBD"/>
    <property type="match status" value="1"/>
</dbReference>
<dbReference type="InterPro" id="IPR001078">
    <property type="entry name" value="2-oxoacid_DH_actylTfrase"/>
</dbReference>
<keyword evidence="9" id="KW-1185">Reference proteome</keyword>
<feature type="domain" description="Peripheral subunit-binding (PSBD)" evidence="7">
    <location>
        <begin position="137"/>
        <end position="174"/>
    </location>
</feature>
<comment type="caution">
    <text evidence="8">The sequence shown here is derived from an EMBL/GenBank/DDBJ whole genome shotgun (WGS) entry which is preliminary data.</text>
</comment>
<dbReference type="PROSITE" id="PS50968">
    <property type="entry name" value="BIOTINYL_LIPOYL"/>
    <property type="match status" value="1"/>
</dbReference>
<protein>
    <recommendedName>
        <fullName evidence="4">Dihydrolipoamide acetyltransferase component of pyruvate dehydrogenase complex</fullName>
        <ecNumber evidence="4">2.3.1.-</ecNumber>
    </recommendedName>
</protein>
<keyword evidence="4" id="KW-0012">Acyltransferase</keyword>
<feature type="region of interest" description="Disordered" evidence="5">
    <location>
        <begin position="176"/>
        <end position="198"/>
    </location>
</feature>
<dbReference type="GO" id="GO:0045254">
    <property type="term" value="C:pyruvate dehydrogenase complex"/>
    <property type="evidence" value="ECO:0007669"/>
    <property type="project" value="InterPro"/>
</dbReference>
<dbReference type="PROSITE" id="PS00189">
    <property type="entry name" value="LIPOYL"/>
    <property type="match status" value="1"/>
</dbReference>
<dbReference type="EC" id="2.3.1.-" evidence="4"/>
<dbReference type="GO" id="GO:0006086">
    <property type="term" value="P:pyruvate decarboxylation to acetyl-CoA"/>
    <property type="evidence" value="ECO:0007669"/>
    <property type="project" value="InterPro"/>
</dbReference>
<keyword evidence="4" id="KW-0808">Transferase</keyword>
<dbReference type="Gene3D" id="3.30.559.10">
    <property type="entry name" value="Chloramphenicol acetyltransferase-like domain"/>
    <property type="match status" value="1"/>
</dbReference>
<dbReference type="PANTHER" id="PTHR23151:SF90">
    <property type="entry name" value="DIHYDROLIPOYLLYSINE-RESIDUE ACETYLTRANSFERASE COMPONENT OF PYRUVATE DEHYDROGENASE COMPLEX, MITOCHONDRIAL-RELATED"/>
    <property type="match status" value="1"/>
</dbReference>
<dbReference type="Proteomes" id="UP000031433">
    <property type="component" value="Unassembled WGS sequence"/>
</dbReference>
<dbReference type="InterPro" id="IPR011053">
    <property type="entry name" value="Single_hybrid_motif"/>
</dbReference>
<dbReference type="InterPro" id="IPR004167">
    <property type="entry name" value="PSBD"/>
</dbReference>
<evidence type="ECO:0000256" key="3">
    <source>
        <dbReference type="ARBA" id="ARBA00022823"/>
    </source>
</evidence>
<dbReference type="Pfam" id="PF02817">
    <property type="entry name" value="E3_binding"/>
    <property type="match status" value="1"/>
</dbReference>
<dbReference type="AlphaFoldDB" id="A0A0C1QTX0"/>
<dbReference type="Gene3D" id="4.10.320.10">
    <property type="entry name" value="E3-binding domain"/>
    <property type="match status" value="1"/>
</dbReference>
<evidence type="ECO:0000256" key="4">
    <source>
        <dbReference type="RuleBase" id="RU003423"/>
    </source>
</evidence>
<dbReference type="PANTHER" id="PTHR23151">
    <property type="entry name" value="DIHYDROLIPOAMIDE ACETYL/SUCCINYL-TRANSFERASE-RELATED"/>
    <property type="match status" value="1"/>
</dbReference>
<evidence type="ECO:0000256" key="2">
    <source>
        <dbReference type="ARBA" id="ARBA00007317"/>
    </source>
</evidence>
<evidence type="ECO:0000259" key="6">
    <source>
        <dbReference type="PROSITE" id="PS50968"/>
    </source>
</evidence>
<dbReference type="SUPFAM" id="SSF51230">
    <property type="entry name" value="Single hybrid motif"/>
    <property type="match status" value="1"/>
</dbReference>
<dbReference type="RefSeq" id="WP_039643544.1">
    <property type="nucleotide sequence ID" value="NZ_JXBL01000001.1"/>
</dbReference>
<dbReference type="EMBL" id="JXBL01000001">
    <property type="protein sequence ID" value="KIE41686.1"/>
    <property type="molecule type" value="Genomic_DNA"/>
</dbReference>
<feature type="domain" description="Lipoyl-binding" evidence="6">
    <location>
        <begin position="2"/>
        <end position="77"/>
    </location>
</feature>
<dbReference type="SUPFAM" id="SSF52777">
    <property type="entry name" value="CoA-dependent acyltransferases"/>
    <property type="match status" value="1"/>
</dbReference>
<dbReference type="SUPFAM" id="SSF47005">
    <property type="entry name" value="Peripheral subunit-binding domain of 2-oxo acid dehydrogenase complex"/>
    <property type="match status" value="1"/>
</dbReference>
<dbReference type="Pfam" id="PF00364">
    <property type="entry name" value="Biotin_lipoyl"/>
    <property type="match status" value="1"/>
</dbReference>
<keyword evidence="3 4" id="KW-0450">Lipoyl</keyword>
<comment type="similarity">
    <text evidence="2 4">Belongs to the 2-oxoacid dehydrogenase family.</text>
</comment>
<evidence type="ECO:0000256" key="5">
    <source>
        <dbReference type="SAM" id="MobiDB-lite"/>
    </source>
</evidence>
<sequence>MATDITMPKLSDTMTEGRLVSWKKGVGDPVERGDIIAEVETDKATMELEAFASGVLTEQRVKPGELVNVGTVIGVIGGANEARPTEQAAPAPPEQADWQPPSEEPANGAEPEIPERVLELPEASEPPAPLLPGDDTKASPAVRRLAREKGIDLHQVRGSGPEGRILMEDLDQAAANEEAVTEQAGQPSAGESPAPLEAEPMTRMRSAIARVTAESWRTIPHFYETVEIDMKAAGEIVRELKGSGSAVSYNDLVLKAAALALTRFPRMNASFRDGGVVVHREVNIGFAVAMEDGLQVPVVKGCQGLALKEIALQAVRLAERARSGAITQEEISGGTFSVSNLGMYGIDEFAAVIMPPQAAILAVGAVADRPVVRDGHLAVGRTMRATLSCDHRVVDGAYGAQFLGELRRVLENPVLMLV</sequence>
<feature type="compositionally biased region" description="Low complexity" evidence="5">
    <location>
        <begin position="82"/>
        <end position="101"/>
    </location>
</feature>
<evidence type="ECO:0000313" key="8">
    <source>
        <dbReference type="EMBL" id="KIE41686.1"/>
    </source>
</evidence>
<evidence type="ECO:0000256" key="1">
    <source>
        <dbReference type="ARBA" id="ARBA00001938"/>
    </source>
</evidence>